<sequence>MNEINLKRKESEILNLIANIVAFDLHNVNISDVVVMDVKLSNDLSHVKVFVVVESNVQKTLIALNNSAPAVKRILSKTLTWRKVPTVTFVLDAHTAQTEKIEKILQEIKND</sequence>
<dbReference type="PANTHER" id="PTHR33515">
    <property type="entry name" value="RIBOSOME-BINDING FACTOR A, CHLOROPLASTIC-RELATED"/>
    <property type="match status" value="1"/>
</dbReference>
<dbReference type="InterPro" id="IPR015946">
    <property type="entry name" value="KH_dom-like_a/b"/>
</dbReference>
<comment type="subcellular location">
    <subcellularLocation>
        <location evidence="2">Cytoplasm</location>
    </subcellularLocation>
</comment>
<evidence type="ECO:0000256" key="2">
    <source>
        <dbReference type="HAMAP-Rule" id="MF_00003"/>
    </source>
</evidence>
<accession>A0AAQ2TBS3</accession>
<dbReference type="Pfam" id="PF02033">
    <property type="entry name" value="RBFA"/>
    <property type="match status" value="1"/>
</dbReference>
<reference evidence="3" key="2">
    <citation type="submission" date="2022-11" db="EMBL/GenBank/DDBJ databases">
        <title>complete genomes of mycoplasma synoviae ZX313 strain and SD2 strain.</title>
        <authorList>
            <person name="Zhong Q."/>
        </authorList>
    </citation>
    <scope>NUCLEOTIDE SEQUENCE</scope>
    <source>
        <strain evidence="3">SD2</strain>
    </source>
</reference>
<dbReference type="GO" id="GO:0043024">
    <property type="term" value="F:ribosomal small subunit binding"/>
    <property type="evidence" value="ECO:0007669"/>
    <property type="project" value="TreeGrafter"/>
</dbReference>
<protein>
    <recommendedName>
        <fullName evidence="2">Ribosome-binding factor A</fullName>
    </recommendedName>
</protein>
<evidence type="ECO:0000313" key="4">
    <source>
        <dbReference type="Proteomes" id="UP001164481"/>
    </source>
</evidence>
<dbReference type="EMBL" id="CP107525">
    <property type="protein sequence ID" value="UZW64561.1"/>
    <property type="molecule type" value="Genomic_DNA"/>
</dbReference>
<evidence type="ECO:0000256" key="1">
    <source>
        <dbReference type="ARBA" id="ARBA00022517"/>
    </source>
</evidence>
<gene>
    <name evidence="2 3" type="primary">rbfA</name>
    <name evidence="3" type="ORF">OIE46_00500</name>
</gene>
<dbReference type="NCBIfam" id="TIGR00082">
    <property type="entry name" value="rbfA"/>
    <property type="match status" value="1"/>
</dbReference>
<dbReference type="RefSeq" id="WP_011283246.1">
    <property type="nucleotide sequence ID" value="NZ_CP012624.1"/>
</dbReference>
<reference evidence="3" key="1">
    <citation type="submission" date="2022-10" db="EMBL/GenBank/DDBJ databases">
        <authorList>
            <person name="Wei X."/>
        </authorList>
    </citation>
    <scope>NUCLEOTIDE SEQUENCE</scope>
    <source>
        <strain evidence="3">SD2</strain>
    </source>
</reference>
<keyword evidence="1 2" id="KW-0690">Ribosome biogenesis</keyword>
<dbReference type="SUPFAM" id="SSF89919">
    <property type="entry name" value="Ribosome-binding factor A, RbfA"/>
    <property type="match status" value="1"/>
</dbReference>
<dbReference type="InterPro" id="IPR020053">
    <property type="entry name" value="Ribosome-bd_factorA_CS"/>
</dbReference>
<organism evidence="3 4">
    <name type="scientific">Mycoplasmopsis synoviae</name>
    <name type="common">Mycoplasma synoviae</name>
    <dbReference type="NCBI Taxonomy" id="2109"/>
    <lineage>
        <taxon>Bacteria</taxon>
        <taxon>Bacillati</taxon>
        <taxon>Mycoplasmatota</taxon>
        <taxon>Mycoplasmoidales</taxon>
        <taxon>Metamycoplasmataceae</taxon>
        <taxon>Mycoplasmopsis</taxon>
    </lineage>
</organism>
<dbReference type="Gene3D" id="3.30.300.20">
    <property type="match status" value="1"/>
</dbReference>
<dbReference type="GO" id="GO:0005829">
    <property type="term" value="C:cytosol"/>
    <property type="evidence" value="ECO:0007669"/>
    <property type="project" value="TreeGrafter"/>
</dbReference>
<comment type="subunit">
    <text evidence="2">Monomer. Binds 30S ribosomal subunits, but not 50S ribosomal subunits or 70S ribosomes.</text>
</comment>
<proteinExistence type="inferred from homology"/>
<evidence type="ECO:0000313" key="3">
    <source>
        <dbReference type="EMBL" id="UZW64561.1"/>
    </source>
</evidence>
<dbReference type="GO" id="GO:0030490">
    <property type="term" value="P:maturation of SSU-rRNA"/>
    <property type="evidence" value="ECO:0007669"/>
    <property type="project" value="UniProtKB-UniRule"/>
</dbReference>
<dbReference type="InterPro" id="IPR000238">
    <property type="entry name" value="RbfA"/>
</dbReference>
<dbReference type="PANTHER" id="PTHR33515:SF1">
    <property type="entry name" value="RIBOSOME-BINDING FACTOR A, CHLOROPLASTIC-RELATED"/>
    <property type="match status" value="1"/>
</dbReference>
<comment type="similarity">
    <text evidence="2">Belongs to the RbfA family.</text>
</comment>
<dbReference type="AlphaFoldDB" id="A0AAQ2TBS3"/>
<dbReference type="HAMAP" id="MF_00003">
    <property type="entry name" value="RbfA"/>
    <property type="match status" value="1"/>
</dbReference>
<dbReference type="InterPro" id="IPR023799">
    <property type="entry name" value="RbfA_dom_sf"/>
</dbReference>
<name>A0AAQ2TBS3_MYCSY</name>
<dbReference type="PROSITE" id="PS01319">
    <property type="entry name" value="RBFA"/>
    <property type="match status" value="1"/>
</dbReference>
<comment type="function">
    <text evidence="2">One of several proteins that assist in the late maturation steps of the functional core of the 30S ribosomal subunit. Associates with free 30S ribosomal subunits (but not with 30S subunits that are part of 70S ribosomes or polysomes). Required for efficient processing of 16S rRNA. May interact with the 5'-terminal helix region of 16S rRNA.</text>
</comment>
<dbReference type="Proteomes" id="UP001164481">
    <property type="component" value="Chromosome"/>
</dbReference>
<keyword evidence="2" id="KW-0963">Cytoplasm</keyword>